<organism evidence="2 3">
    <name type="scientific">Lojkania enalia</name>
    <dbReference type="NCBI Taxonomy" id="147567"/>
    <lineage>
        <taxon>Eukaryota</taxon>
        <taxon>Fungi</taxon>
        <taxon>Dikarya</taxon>
        <taxon>Ascomycota</taxon>
        <taxon>Pezizomycotina</taxon>
        <taxon>Dothideomycetes</taxon>
        <taxon>Pleosporomycetidae</taxon>
        <taxon>Pleosporales</taxon>
        <taxon>Pleosporales incertae sedis</taxon>
        <taxon>Lojkania</taxon>
    </lineage>
</organism>
<evidence type="ECO:0000313" key="2">
    <source>
        <dbReference type="EMBL" id="KAF2266217.1"/>
    </source>
</evidence>
<accession>A0A9P4N4V4</accession>
<proteinExistence type="predicted"/>
<sequence length="173" mass="19093">MSELASPRSWPKDLQQNPEDMAATYMIRGSELGEYDSDLQLTQSEIGCVVSRRYCWKCRIHRLGLMRIWSCIHLAQPTMGADPEAASADVYHSTPSAHRPGSMPSRNRGSPGKVSAGHMVAGYPWFKPGRWYKARGDAFNTTARANVPVISSKVMLPTNLGRIRAGLDGADMI</sequence>
<gene>
    <name evidence="2" type="ORF">CC78DRAFT_578546</name>
</gene>
<feature type="region of interest" description="Disordered" evidence="1">
    <location>
        <begin position="85"/>
        <end position="113"/>
    </location>
</feature>
<keyword evidence="3" id="KW-1185">Reference proteome</keyword>
<name>A0A9P4N4V4_9PLEO</name>
<dbReference type="Proteomes" id="UP000800093">
    <property type="component" value="Unassembled WGS sequence"/>
</dbReference>
<protein>
    <submittedName>
        <fullName evidence="2">Uncharacterized protein</fullName>
    </submittedName>
</protein>
<reference evidence="3" key="1">
    <citation type="journal article" date="2020" name="Stud. Mycol.">
        <title>101 Dothideomycetes genomes: A test case for predicting lifestyles and emergence of pathogens.</title>
        <authorList>
            <person name="Haridas S."/>
            <person name="Albert R."/>
            <person name="Binder M."/>
            <person name="Bloem J."/>
            <person name="LaButti K."/>
            <person name="Salamov A."/>
            <person name="Andreopoulos B."/>
            <person name="Baker S."/>
            <person name="Barry K."/>
            <person name="Bills G."/>
            <person name="Bluhm B."/>
            <person name="Cannon C."/>
            <person name="Castanera R."/>
            <person name="Culley D."/>
            <person name="Daum C."/>
            <person name="Ezra D."/>
            <person name="Gonzalez J."/>
            <person name="Henrissat B."/>
            <person name="Kuo A."/>
            <person name="Liang C."/>
            <person name="Lipzen A."/>
            <person name="Lutzoni F."/>
            <person name="Magnuson J."/>
            <person name="Mondo S."/>
            <person name="Nolan M."/>
            <person name="Ohm R."/>
            <person name="Pangilinan J."/>
            <person name="Park H.-J."/>
            <person name="Ramirez L."/>
            <person name="Alfaro M."/>
            <person name="Sun H."/>
            <person name="Tritt A."/>
            <person name="Yoshinaga Y."/>
            <person name="Zwiers L.-H."/>
            <person name="Turgeon B."/>
            <person name="Goodwin S."/>
            <person name="Spatafora J."/>
            <person name="Crous P."/>
            <person name="Grigoriev I."/>
        </authorList>
    </citation>
    <scope>NUCLEOTIDE SEQUENCE [LARGE SCALE GENOMIC DNA]</scope>
    <source>
        <strain evidence="3">CBS 304.66</strain>
    </source>
</reference>
<dbReference type="AlphaFoldDB" id="A0A9P4N4V4"/>
<evidence type="ECO:0000313" key="3">
    <source>
        <dbReference type="Proteomes" id="UP000800093"/>
    </source>
</evidence>
<evidence type="ECO:0000256" key="1">
    <source>
        <dbReference type="SAM" id="MobiDB-lite"/>
    </source>
</evidence>
<comment type="caution">
    <text evidence="2">The sequence shown here is derived from an EMBL/GenBank/DDBJ whole genome shotgun (WGS) entry which is preliminary data.</text>
</comment>
<dbReference type="EMBL" id="ML986600">
    <property type="protein sequence ID" value="KAF2266217.1"/>
    <property type="molecule type" value="Genomic_DNA"/>
</dbReference>